<feature type="domain" description="Nose resistant-to-fluoxetine protein N-terminal" evidence="3">
    <location>
        <begin position="59"/>
        <end position="186"/>
    </location>
</feature>
<reference evidence="5" key="1">
    <citation type="submission" date="2025-08" db="UniProtKB">
        <authorList>
            <consortium name="RefSeq"/>
        </authorList>
    </citation>
    <scope>IDENTIFICATION</scope>
    <source>
        <tissue evidence="5">Thorax and Abdomen</tissue>
    </source>
</reference>
<keyword evidence="1" id="KW-1133">Transmembrane helix</keyword>
<gene>
    <name evidence="5" type="primary">LOC107217965</name>
</gene>
<protein>
    <submittedName>
        <fullName evidence="5">Nose resistant to fluoxetine protein 6 isoform X2</fullName>
    </submittedName>
</protein>
<keyword evidence="1" id="KW-0812">Transmembrane</keyword>
<dbReference type="Pfam" id="PF01757">
    <property type="entry name" value="Acyl_transf_3"/>
    <property type="match status" value="1"/>
</dbReference>
<dbReference type="PANTHER" id="PTHR11161">
    <property type="entry name" value="O-ACYLTRANSFERASE"/>
    <property type="match status" value="1"/>
</dbReference>
<evidence type="ECO:0000256" key="2">
    <source>
        <dbReference type="SAM" id="SignalP"/>
    </source>
</evidence>
<dbReference type="Pfam" id="PF20146">
    <property type="entry name" value="NRF"/>
    <property type="match status" value="1"/>
</dbReference>
<feature type="transmembrane region" description="Helical" evidence="1">
    <location>
        <begin position="433"/>
        <end position="454"/>
    </location>
</feature>
<dbReference type="Proteomes" id="UP000829291">
    <property type="component" value="Chromosome 6"/>
</dbReference>
<evidence type="ECO:0000256" key="1">
    <source>
        <dbReference type="SAM" id="Phobius"/>
    </source>
</evidence>
<sequence>MFFFRNEHLAVLICALTESLVFASLKNDTIKIGTSSTNIVPYLPMRWKEEIKLAVQSSESTCAAEILAVIQAVESGQTWAVQMLDASSGFVRGNILDLGTYDECIEVNGQSDNVSIRGKLCMVSFMSIFRTLTPAISRVNDHIFSSVCFPSSCNETQVEQIMNAALGNIPVLSDLGFSATEALCAREEVEGFSVGTLSTIMFVVAVGVFLIFCTVCDFVRRRRPAEASSVMIKFSKFSFYTNILEMFVTKELPAIEGMRVLSMCWIVVHHQSFMFLLIPTVNRADVDKWYNSWTSLYIEAASFAVDTFFLLSGFLMAYSFFLARKSGKPINWRRFYLHRYLRLTPSLAFVMLISSFLARWNGNGLIGGSFVARSVENCHENWWVNLLYLQNFVNKERMCLIHSWYLAAEMQLFWISSIIMYSLHRWPKYGLRLLGCFLVISVAIPPVVLATSGYSNRLSALRVEQGKIVSENLFDFYMPTYNRGFPYFLGVLLGYDVANTKRQLTKVNAAISWIIACVLMLLCIGSTHYIYNTDIGYNLALETVYALTSRPFWSIAVAWIVYACTQGYGGPVTGFLSSPFFQPLSRISYSIYLIHVGIQVMRLTHEITLDFVANSTIGWGFSYTYVSKPQLRCWKIFSPIAY</sequence>
<dbReference type="InterPro" id="IPR052728">
    <property type="entry name" value="O2_lipid_transport_reg"/>
</dbReference>
<feature type="transmembrane region" description="Helical" evidence="1">
    <location>
        <begin position="510"/>
        <end position="531"/>
    </location>
</feature>
<proteinExistence type="predicted"/>
<feature type="transmembrane region" description="Helical" evidence="1">
    <location>
        <begin position="301"/>
        <end position="322"/>
    </location>
</feature>
<keyword evidence="2" id="KW-0732">Signal</keyword>
<feature type="signal peptide" evidence="2">
    <location>
        <begin position="1"/>
        <end position="23"/>
    </location>
</feature>
<keyword evidence="1" id="KW-0472">Membrane</keyword>
<feature type="transmembrane region" description="Helical" evidence="1">
    <location>
        <begin position="200"/>
        <end position="219"/>
    </location>
</feature>
<dbReference type="PANTHER" id="PTHR11161:SF0">
    <property type="entry name" value="O-ACYLTRANSFERASE LIKE PROTEIN"/>
    <property type="match status" value="1"/>
</dbReference>
<feature type="transmembrane region" description="Helical" evidence="1">
    <location>
        <begin position="343"/>
        <end position="360"/>
    </location>
</feature>
<evidence type="ECO:0000313" key="4">
    <source>
        <dbReference type="Proteomes" id="UP000829291"/>
    </source>
</evidence>
<feature type="chain" id="PRO_5046454117" evidence="2">
    <location>
        <begin position="24"/>
        <end position="642"/>
    </location>
</feature>
<evidence type="ECO:0000259" key="3">
    <source>
        <dbReference type="SMART" id="SM00703"/>
    </source>
</evidence>
<feature type="transmembrane region" description="Helical" evidence="1">
    <location>
        <begin position="260"/>
        <end position="281"/>
    </location>
</feature>
<dbReference type="RefSeq" id="XP_046600073.1">
    <property type="nucleotide sequence ID" value="XM_046744117.1"/>
</dbReference>
<evidence type="ECO:0000313" key="5">
    <source>
        <dbReference type="RefSeq" id="XP_046600073.1"/>
    </source>
</evidence>
<feature type="transmembrane region" description="Helical" evidence="1">
    <location>
        <begin position="401"/>
        <end position="421"/>
    </location>
</feature>
<dbReference type="InterPro" id="IPR002656">
    <property type="entry name" value="Acyl_transf_3_dom"/>
</dbReference>
<keyword evidence="4" id="KW-1185">Reference proteome</keyword>
<organism evidence="4 5">
    <name type="scientific">Neodiprion lecontei</name>
    <name type="common">Redheaded pine sawfly</name>
    <dbReference type="NCBI Taxonomy" id="441921"/>
    <lineage>
        <taxon>Eukaryota</taxon>
        <taxon>Metazoa</taxon>
        <taxon>Ecdysozoa</taxon>
        <taxon>Arthropoda</taxon>
        <taxon>Hexapoda</taxon>
        <taxon>Insecta</taxon>
        <taxon>Pterygota</taxon>
        <taxon>Neoptera</taxon>
        <taxon>Endopterygota</taxon>
        <taxon>Hymenoptera</taxon>
        <taxon>Tenthredinoidea</taxon>
        <taxon>Diprionidae</taxon>
        <taxon>Diprioninae</taxon>
        <taxon>Neodiprion</taxon>
    </lineage>
</organism>
<dbReference type="InterPro" id="IPR006621">
    <property type="entry name" value="Nose-resist-to-fluoxetine_N"/>
</dbReference>
<name>A0ABM3GIG6_NEOLC</name>
<dbReference type="GeneID" id="107217965"/>
<dbReference type="SMART" id="SM00703">
    <property type="entry name" value="NRF"/>
    <property type="match status" value="1"/>
</dbReference>
<accession>A0ABM3GIG6</accession>
<feature type="transmembrane region" description="Helical" evidence="1">
    <location>
        <begin position="551"/>
        <end position="576"/>
    </location>
</feature>